<dbReference type="PROSITE" id="PS50012">
    <property type="entry name" value="RCC1_3"/>
    <property type="match status" value="2"/>
</dbReference>
<dbReference type="PANTHER" id="PTHR22870:SF408">
    <property type="entry name" value="OS09G0560450 PROTEIN"/>
    <property type="match status" value="1"/>
</dbReference>
<dbReference type="Proteomes" id="UP000823046">
    <property type="component" value="Unassembled WGS sequence"/>
</dbReference>
<dbReference type="InterPro" id="IPR000408">
    <property type="entry name" value="Reg_chr_condens"/>
</dbReference>
<evidence type="ECO:0000256" key="2">
    <source>
        <dbReference type="PROSITE-ProRule" id="PRU00235"/>
    </source>
</evidence>
<evidence type="ECO:0000313" key="3">
    <source>
        <dbReference type="EMBL" id="KAF8820301.1"/>
    </source>
</evidence>
<feature type="repeat" description="RCC1" evidence="2">
    <location>
        <begin position="122"/>
        <end position="171"/>
    </location>
</feature>
<protein>
    <submittedName>
        <fullName evidence="3">Uncharacterized protein</fullName>
    </submittedName>
</protein>
<dbReference type="InterPro" id="IPR051210">
    <property type="entry name" value="Ub_ligase/GEF_domain"/>
</dbReference>
<comment type="caution">
    <text evidence="3">The sequence shown here is derived from an EMBL/GenBank/DDBJ whole genome shotgun (WGS) entry which is preliminary data.</text>
</comment>
<sequence length="288" mass="32462">MKRGQCGCAVVQKRVSEPTLIQFRRYKKNNMETVGYHRIKAISWANLKNHAFSCSAGAYHNGAINADGQLYIWGRHDHLNLPHLGSDLLLPTPMKVVSASQPEEIKAVVCGLGVTYVVKDDGVVYSFGQTTNGQLGLRTSWKPCNPRRIQELSKVKEIKCGPNLTLAVTIDEHIYEWGTFLVWDDAKGKCTKRKSCLPIRLEFDPQRLKIHPCHCDVGWWESAITTAEGKLLGWNYLEERFIGVLSPSFYQYDLAKDSNVRTHKMACCPFFTAVFAGVSSKNDLPKRT</sequence>
<name>A0ABQ7J8H9_9APIC</name>
<reference evidence="3 4" key="1">
    <citation type="journal article" date="2020" name="bioRxiv">
        <title>Metabolic contributions of an alphaproteobacterial endosymbiont in the apicomplexan Cardiosporidium cionae.</title>
        <authorList>
            <person name="Hunter E.S."/>
            <person name="Paight C.J."/>
            <person name="Lane C.E."/>
        </authorList>
    </citation>
    <scope>NUCLEOTIDE SEQUENCE [LARGE SCALE GENOMIC DNA]</scope>
    <source>
        <strain evidence="3">ESH_2018</strain>
    </source>
</reference>
<feature type="repeat" description="RCC1" evidence="2">
    <location>
        <begin position="68"/>
        <end position="121"/>
    </location>
</feature>
<dbReference type="Gene3D" id="2.130.10.30">
    <property type="entry name" value="Regulator of chromosome condensation 1/beta-lactamase-inhibitor protein II"/>
    <property type="match status" value="1"/>
</dbReference>
<dbReference type="Pfam" id="PF00415">
    <property type="entry name" value="RCC1"/>
    <property type="match status" value="1"/>
</dbReference>
<dbReference type="PANTHER" id="PTHR22870">
    <property type="entry name" value="REGULATOR OF CHROMOSOME CONDENSATION"/>
    <property type="match status" value="1"/>
</dbReference>
<organism evidence="3 4">
    <name type="scientific">Cardiosporidium cionae</name>
    <dbReference type="NCBI Taxonomy" id="476202"/>
    <lineage>
        <taxon>Eukaryota</taxon>
        <taxon>Sar</taxon>
        <taxon>Alveolata</taxon>
        <taxon>Apicomplexa</taxon>
        <taxon>Aconoidasida</taxon>
        <taxon>Nephromycida</taxon>
        <taxon>Cardiosporidium</taxon>
    </lineage>
</organism>
<proteinExistence type="predicted"/>
<dbReference type="SUPFAM" id="SSF50985">
    <property type="entry name" value="RCC1/BLIP-II"/>
    <property type="match status" value="1"/>
</dbReference>
<keyword evidence="4" id="KW-1185">Reference proteome</keyword>
<keyword evidence="1" id="KW-0677">Repeat</keyword>
<dbReference type="InterPro" id="IPR009091">
    <property type="entry name" value="RCC1/BLIP-II"/>
</dbReference>
<evidence type="ECO:0000256" key="1">
    <source>
        <dbReference type="ARBA" id="ARBA00022737"/>
    </source>
</evidence>
<accession>A0ABQ7J8H9</accession>
<evidence type="ECO:0000313" key="4">
    <source>
        <dbReference type="Proteomes" id="UP000823046"/>
    </source>
</evidence>
<dbReference type="PRINTS" id="PR00633">
    <property type="entry name" value="RCCNDNSATION"/>
</dbReference>
<dbReference type="EMBL" id="JADAQX010000425">
    <property type="protein sequence ID" value="KAF8820301.1"/>
    <property type="molecule type" value="Genomic_DNA"/>
</dbReference>
<gene>
    <name evidence="3" type="ORF">IE077_003320</name>
</gene>